<dbReference type="PANTHER" id="PTHR43968">
    <property type="match status" value="1"/>
</dbReference>
<feature type="domain" description="GST C-terminal" evidence="2">
    <location>
        <begin position="90"/>
        <end position="218"/>
    </location>
</feature>
<dbReference type="PANTHER" id="PTHR43968:SF6">
    <property type="entry name" value="GLUTATHIONE S-TRANSFERASE OMEGA"/>
    <property type="match status" value="1"/>
</dbReference>
<gene>
    <name evidence="3" type="ORF">ACFOHJ_07950</name>
</gene>
<protein>
    <submittedName>
        <fullName evidence="3">Glutathione S-transferase family protein</fullName>
    </submittedName>
</protein>
<evidence type="ECO:0000313" key="3">
    <source>
        <dbReference type="EMBL" id="MFC3206138.1"/>
    </source>
</evidence>
<dbReference type="PROSITE" id="PS50405">
    <property type="entry name" value="GST_CTER"/>
    <property type="match status" value="1"/>
</dbReference>
<organism evidence="3 4">
    <name type="scientific">Aquamicrobium soli</name>
    <dbReference type="NCBI Taxonomy" id="1811518"/>
    <lineage>
        <taxon>Bacteria</taxon>
        <taxon>Pseudomonadati</taxon>
        <taxon>Pseudomonadota</taxon>
        <taxon>Alphaproteobacteria</taxon>
        <taxon>Hyphomicrobiales</taxon>
        <taxon>Phyllobacteriaceae</taxon>
        <taxon>Aquamicrobium</taxon>
    </lineage>
</organism>
<dbReference type="RefSeq" id="WP_378219957.1">
    <property type="nucleotide sequence ID" value="NZ_JBHRTK010000010.1"/>
</dbReference>
<accession>A0ABV7KCI8</accession>
<dbReference type="CDD" id="cd00299">
    <property type="entry name" value="GST_C_family"/>
    <property type="match status" value="1"/>
</dbReference>
<keyword evidence="4" id="KW-1185">Reference proteome</keyword>
<evidence type="ECO:0000313" key="4">
    <source>
        <dbReference type="Proteomes" id="UP001595583"/>
    </source>
</evidence>
<reference evidence="4" key="1">
    <citation type="journal article" date="2019" name="Int. J. Syst. Evol. Microbiol.">
        <title>The Global Catalogue of Microorganisms (GCM) 10K type strain sequencing project: providing services to taxonomists for standard genome sequencing and annotation.</title>
        <authorList>
            <consortium name="The Broad Institute Genomics Platform"/>
            <consortium name="The Broad Institute Genome Sequencing Center for Infectious Disease"/>
            <person name="Wu L."/>
            <person name="Ma J."/>
        </authorList>
    </citation>
    <scope>NUCLEOTIDE SEQUENCE [LARGE SCALE GENOMIC DNA]</scope>
    <source>
        <strain evidence="4">KCTC 52165</strain>
    </source>
</reference>
<dbReference type="Proteomes" id="UP001595583">
    <property type="component" value="Unassembled WGS sequence"/>
</dbReference>
<dbReference type="Pfam" id="PF13417">
    <property type="entry name" value="GST_N_3"/>
    <property type="match status" value="1"/>
</dbReference>
<proteinExistence type="predicted"/>
<dbReference type="InterPro" id="IPR036249">
    <property type="entry name" value="Thioredoxin-like_sf"/>
</dbReference>
<dbReference type="CDD" id="cd00570">
    <property type="entry name" value="GST_N_family"/>
    <property type="match status" value="1"/>
</dbReference>
<dbReference type="InterPro" id="IPR050983">
    <property type="entry name" value="GST_Omega/HSP26"/>
</dbReference>
<name>A0ABV7KCI8_9HYPH</name>
<comment type="caution">
    <text evidence="3">The sequence shown here is derived from an EMBL/GenBank/DDBJ whole genome shotgun (WGS) entry which is preliminary data.</text>
</comment>
<dbReference type="SUPFAM" id="SSF47616">
    <property type="entry name" value="GST C-terminal domain-like"/>
    <property type="match status" value="1"/>
</dbReference>
<dbReference type="InterPro" id="IPR004045">
    <property type="entry name" value="Glutathione_S-Trfase_N"/>
</dbReference>
<sequence>METDIVVYHIPVCPFSQRLEILLELKGKRDAVRFSVVDITRPRDPALLALSRGTTALPIMHTPRGILKESLVILRYLDELFAEKPVARADPYERAVEAMLVAMEGDFTGAGYRFVMNQDREKREACRQAMIAQYRRLDDFLEWQNPAGTWLFDRFGLAEAVFTPMFMRFWFLDYYEDFDIAEPGLERVCRWRDACLAHPAVQQVSREEIVKLYYDYAMGAGNGALLPGRKLSSFAFDPRWQDRPWPPRAKYGPAATDSELGLL</sequence>
<dbReference type="Gene3D" id="1.20.1050.10">
    <property type="match status" value="1"/>
</dbReference>
<dbReference type="SUPFAM" id="SSF52833">
    <property type="entry name" value="Thioredoxin-like"/>
    <property type="match status" value="1"/>
</dbReference>
<dbReference type="InterPro" id="IPR010987">
    <property type="entry name" value="Glutathione-S-Trfase_C-like"/>
</dbReference>
<dbReference type="InterPro" id="IPR036282">
    <property type="entry name" value="Glutathione-S-Trfase_C_sf"/>
</dbReference>
<feature type="domain" description="GST N-terminal" evidence="1">
    <location>
        <begin position="3"/>
        <end position="85"/>
    </location>
</feature>
<evidence type="ECO:0000259" key="1">
    <source>
        <dbReference type="PROSITE" id="PS50404"/>
    </source>
</evidence>
<dbReference type="PROSITE" id="PS50404">
    <property type="entry name" value="GST_NTER"/>
    <property type="match status" value="1"/>
</dbReference>
<dbReference type="EMBL" id="JBHRTK010000010">
    <property type="protein sequence ID" value="MFC3206138.1"/>
    <property type="molecule type" value="Genomic_DNA"/>
</dbReference>
<dbReference type="Gene3D" id="3.40.30.10">
    <property type="entry name" value="Glutaredoxin"/>
    <property type="match status" value="1"/>
</dbReference>
<evidence type="ECO:0000259" key="2">
    <source>
        <dbReference type="PROSITE" id="PS50405"/>
    </source>
</evidence>